<feature type="active site" description="Proton donor" evidence="12">
    <location>
        <position position="116"/>
    </location>
</feature>
<dbReference type="PANTHER" id="PTHR43783:SF1">
    <property type="entry name" value="UDP-N-ACETYLGLUCOSAMINE 1-CARBOXYVINYLTRANSFERASE"/>
    <property type="match status" value="1"/>
</dbReference>
<organism evidence="14">
    <name type="scientific">Kosmotoga arenicorallina</name>
    <dbReference type="NCBI Taxonomy" id="688066"/>
    <lineage>
        <taxon>Bacteria</taxon>
        <taxon>Thermotogati</taxon>
        <taxon>Thermotogota</taxon>
        <taxon>Thermotogae</taxon>
        <taxon>Kosmotogales</taxon>
        <taxon>Kosmotogaceae</taxon>
        <taxon>Kosmotoga</taxon>
    </lineage>
</organism>
<evidence type="ECO:0000313" key="14">
    <source>
        <dbReference type="EMBL" id="HHF08557.1"/>
    </source>
</evidence>
<dbReference type="GO" id="GO:0009252">
    <property type="term" value="P:peptidoglycan biosynthetic process"/>
    <property type="evidence" value="ECO:0007669"/>
    <property type="project" value="UniProtKB-UniRule"/>
</dbReference>
<keyword evidence="7 12" id="KW-0573">Peptidoglycan synthesis</keyword>
<dbReference type="InterPro" id="IPR001986">
    <property type="entry name" value="Enolpyruvate_Tfrase_dom"/>
</dbReference>
<evidence type="ECO:0000256" key="11">
    <source>
        <dbReference type="ARBA" id="ARBA00047527"/>
    </source>
</evidence>
<dbReference type="PANTHER" id="PTHR43783">
    <property type="entry name" value="UDP-N-ACETYLGLUCOSAMINE 1-CARBOXYVINYLTRANSFERASE"/>
    <property type="match status" value="1"/>
</dbReference>
<comment type="similarity">
    <text evidence="10 12">Belongs to the EPSP synthase family. MurA subfamily.</text>
</comment>
<reference evidence="14" key="1">
    <citation type="journal article" date="2020" name="mSystems">
        <title>Genome- and Community-Level Interaction Insights into Carbon Utilization and Element Cycling Functions of Hydrothermarchaeota in Hydrothermal Sediment.</title>
        <authorList>
            <person name="Zhou Z."/>
            <person name="Liu Y."/>
            <person name="Xu W."/>
            <person name="Pan J."/>
            <person name="Luo Z.H."/>
            <person name="Li M."/>
        </authorList>
    </citation>
    <scope>NUCLEOTIDE SEQUENCE [LARGE SCALE GENOMIC DNA]</scope>
    <source>
        <strain evidence="14">HyVt-80</strain>
    </source>
</reference>
<dbReference type="EMBL" id="DRTH01000124">
    <property type="protein sequence ID" value="HHF08557.1"/>
    <property type="molecule type" value="Genomic_DNA"/>
</dbReference>
<dbReference type="EC" id="2.5.1.7" evidence="12"/>
<dbReference type="GO" id="GO:0051301">
    <property type="term" value="P:cell division"/>
    <property type="evidence" value="ECO:0007669"/>
    <property type="project" value="UniProtKB-KW"/>
</dbReference>
<evidence type="ECO:0000256" key="9">
    <source>
        <dbReference type="ARBA" id="ARBA00023316"/>
    </source>
</evidence>
<comment type="function">
    <text evidence="12">Cell wall formation. Adds enolpyruvyl to UDP-N-acetylglucosamine.</text>
</comment>
<protein>
    <recommendedName>
        <fullName evidence="12">UDP-N-acetylglucosamine 1-carboxyvinyltransferase</fullName>
        <ecNumber evidence="12">2.5.1.7</ecNumber>
    </recommendedName>
    <alternativeName>
        <fullName evidence="12">Enoylpyruvate transferase</fullName>
    </alternativeName>
    <alternativeName>
        <fullName evidence="12">UDP-N-acetylglucosamine enolpyruvyl transferase</fullName>
        <shortName evidence="12">EPT</shortName>
    </alternativeName>
</protein>
<feature type="domain" description="Enolpyruvate transferase" evidence="13">
    <location>
        <begin position="7"/>
        <end position="407"/>
    </location>
</feature>
<dbReference type="CDD" id="cd01555">
    <property type="entry name" value="UdpNAET"/>
    <property type="match status" value="1"/>
</dbReference>
<evidence type="ECO:0000256" key="3">
    <source>
        <dbReference type="ARBA" id="ARBA00022490"/>
    </source>
</evidence>
<dbReference type="SUPFAM" id="SSF55205">
    <property type="entry name" value="EPT/RTPC-like"/>
    <property type="match status" value="1"/>
</dbReference>
<evidence type="ECO:0000256" key="10">
    <source>
        <dbReference type="ARBA" id="ARBA00038367"/>
    </source>
</evidence>
<comment type="caution">
    <text evidence="12">Lacks conserved residue(s) required for the propagation of feature annotation.</text>
</comment>
<evidence type="ECO:0000256" key="5">
    <source>
        <dbReference type="ARBA" id="ARBA00022679"/>
    </source>
</evidence>
<keyword evidence="3 12" id="KW-0963">Cytoplasm</keyword>
<evidence type="ECO:0000256" key="2">
    <source>
        <dbReference type="ARBA" id="ARBA00004752"/>
    </source>
</evidence>
<keyword evidence="12" id="KW-0670">Pyruvate</keyword>
<comment type="caution">
    <text evidence="14">The sequence shown here is derived from an EMBL/GenBank/DDBJ whole genome shotgun (WGS) entry which is preliminary data.</text>
</comment>
<dbReference type="InterPro" id="IPR005750">
    <property type="entry name" value="UDP_GlcNAc_COvinyl_MurA"/>
</dbReference>
<keyword evidence="9 12" id="KW-0961">Cell wall biogenesis/degradation</keyword>
<dbReference type="InterPro" id="IPR013792">
    <property type="entry name" value="RNA3'P_cycl/enolpyr_Trfase_a/b"/>
</dbReference>
<keyword evidence="5 12" id="KW-0808">Transferase</keyword>
<evidence type="ECO:0000259" key="13">
    <source>
        <dbReference type="Pfam" id="PF00275"/>
    </source>
</evidence>
<accession>A0A7C5DV10</accession>
<keyword evidence="6 12" id="KW-0133">Cell shape</keyword>
<evidence type="ECO:0000256" key="6">
    <source>
        <dbReference type="ARBA" id="ARBA00022960"/>
    </source>
</evidence>
<keyword evidence="4 12" id="KW-0132">Cell division</keyword>
<comment type="pathway">
    <text evidence="2 12">Cell wall biogenesis; peptidoglycan biosynthesis.</text>
</comment>
<dbReference type="Proteomes" id="UP000886129">
    <property type="component" value="Unassembled WGS sequence"/>
</dbReference>
<dbReference type="HAMAP" id="MF_00111">
    <property type="entry name" value="MurA"/>
    <property type="match status" value="1"/>
</dbReference>
<comment type="catalytic activity">
    <reaction evidence="11 12">
        <text>phosphoenolpyruvate + UDP-N-acetyl-alpha-D-glucosamine = UDP-N-acetyl-3-O-(1-carboxyvinyl)-alpha-D-glucosamine + phosphate</text>
        <dbReference type="Rhea" id="RHEA:18681"/>
        <dbReference type="ChEBI" id="CHEBI:43474"/>
        <dbReference type="ChEBI" id="CHEBI:57705"/>
        <dbReference type="ChEBI" id="CHEBI:58702"/>
        <dbReference type="ChEBI" id="CHEBI:68483"/>
        <dbReference type="EC" id="2.5.1.7"/>
    </reaction>
</comment>
<dbReference type="AlphaFoldDB" id="A0A7C5DV10"/>
<evidence type="ECO:0000256" key="4">
    <source>
        <dbReference type="ARBA" id="ARBA00022618"/>
    </source>
</evidence>
<feature type="modified residue" description="2-(S-cysteinyl)pyruvic acid O-phosphothioketal" evidence="12">
    <location>
        <position position="116"/>
    </location>
</feature>
<sequence length="422" mass="45940">MSQIIVSGEKRLEGTVDISGSKNAALPILAATVMIDEPVVVKNVPELRDVHTMLSILQRIGKKVSFEHGAVFIEPGDILLGSVPYDLVGKMRASFNLFGPLVMACGWARVGKPGGCNIGQRPVDYHVKGLKRFGLKIVEEHGDVYGELPPEFENTIEYELPFRSVGATEQLMTTAALMEGTEVVIRNAAKEPEIVDLQNFLNKAGATITGAGTNTIHIKGVKKLYGTEYDVIPDRIEAGTYLLAGVITRGSVEVKHVIPDHLEALLNILKEMDTEITVGNDTVRVTAFNKLKPVKVSAKPYPGFPTDLQPIITAVLATIEGESVVEESVFENRFGYVDEMNRMGAQIKVKDRKAYIKGIAKLSGAEINAPDIRAAAALVIAGMAAEGETIVHNAGHIFRGYEKLREKFTSIGAYLRVYPDEE</sequence>
<evidence type="ECO:0000256" key="1">
    <source>
        <dbReference type="ARBA" id="ARBA00004496"/>
    </source>
</evidence>
<evidence type="ECO:0000256" key="8">
    <source>
        <dbReference type="ARBA" id="ARBA00023306"/>
    </source>
</evidence>
<comment type="subcellular location">
    <subcellularLocation>
        <location evidence="1 12">Cytoplasm</location>
    </subcellularLocation>
</comment>
<feature type="binding site" evidence="12">
    <location>
        <position position="307"/>
    </location>
    <ligand>
        <name>UDP-N-acetyl-alpha-D-glucosamine</name>
        <dbReference type="ChEBI" id="CHEBI:57705"/>
    </ligand>
</feature>
<evidence type="ECO:0000256" key="12">
    <source>
        <dbReference type="HAMAP-Rule" id="MF_00111"/>
    </source>
</evidence>
<feature type="binding site" evidence="12">
    <location>
        <begin position="22"/>
        <end position="23"/>
    </location>
    <ligand>
        <name>phosphoenolpyruvate</name>
        <dbReference type="ChEBI" id="CHEBI:58702"/>
    </ligand>
</feature>
<dbReference type="GO" id="GO:0071555">
    <property type="term" value="P:cell wall organization"/>
    <property type="evidence" value="ECO:0007669"/>
    <property type="project" value="UniProtKB-KW"/>
</dbReference>
<name>A0A7C5DV10_9BACT</name>
<dbReference type="Pfam" id="PF00275">
    <property type="entry name" value="EPSP_synthase"/>
    <property type="match status" value="1"/>
</dbReference>
<dbReference type="InterPro" id="IPR050068">
    <property type="entry name" value="MurA_subfamily"/>
</dbReference>
<evidence type="ECO:0000256" key="7">
    <source>
        <dbReference type="ARBA" id="ARBA00022984"/>
    </source>
</evidence>
<dbReference type="GO" id="GO:0008760">
    <property type="term" value="F:UDP-N-acetylglucosamine 1-carboxyvinyltransferase activity"/>
    <property type="evidence" value="ECO:0007669"/>
    <property type="project" value="UniProtKB-UniRule"/>
</dbReference>
<dbReference type="NCBIfam" id="NF006873">
    <property type="entry name" value="PRK09369.1"/>
    <property type="match status" value="1"/>
</dbReference>
<dbReference type="InterPro" id="IPR036968">
    <property type="entry name" value="Enolpyruvate_Tfrase_sf"/>
</dbReference>
<keyword evidence="8 12" id="KW-0131">Cell cycle</keyword>
<dbReference type="UniPathway" id="UPA00219"/>
<feature type="binding site" evidence="12">
    <location>
        <position position="92"/>
    </location>
    <ligand>
        <name>UDP-N-acetyl-alpha-D-glucosamine</name>
        <dbReference type="ChEBI" id="CHEBI:57705"/>
    </ligand>
</feature>
<dbReference type="Gene3D" id="3.65.10.10">
    <property type="entry name" value="Enolpyruvate transferase domain"/>
    <property type="match status" value="2"/>
</dbReference>
<dbReference type="GO" id="GO:0008360">
    <property type="term" value="P:regulation of cell shape"/>
    <property type="evidence" value="ECO:0007669"/>
    <property type="project" value="UniProtKB-KW"/>
</dbReference>
<dbReference type="GO" id="GO:0019277">
    <property type="term" value="P:UDP-N-acetylgalactosamine biosynthetic process"/>
    <property type="evidence" value="ECO:0007669"/>
    <property type="project" value="InterPro"/>
</dbReference>
<gene>
    <name evidence="12 14" type="primary">murA</name>
    <name evidence="14" type="ORF">ENL26_02135</name>
</gene>
<dbReference type="GO" id="GO:0005737">
    <property type="term" value="C:cytoplasm"/>
    <property type="evidence" value="ECO:0007669"/>
    <property type="project" value="UniProtKB-SubCell"/>
</dbReference>
<proteinExistence type="inferred from homology"/>
<feature type="binding site" evidence="12">
    <location>
        <position position="329"/>
    </location>
    <ligand>
        <name>UDP-N-acetyl-alpha-D-glucosamine</name>
        <dbReference type="ChEBI" id="CHEBI:57705"/>
    </ligand>
</feature>
<dbReference type="NCBIfam" id="TIGR01072">
    <property type="entry name" value="murA"/>
    <property type="match status" value="1"/>
</dbReference>